<dbReference type="PANTHER" id="PTHR24126">
    <property type="entry name" value="ANKYRIN REPEAT, PH AND SEC7 DOMAIN CONTAINING PROTEIN SECG-RELATED"/>
    <property type="match status" value="1"/>
</dbReference>
<keyword evidence="1" id="KW-0677">Repeat</keyword>
<accession>A0A3S5HLF0</accession>
<keyword evidence="2" id="KW-0040">ANK repeat</keyword>
<evidence type="ECO:0000256" key="1">
    <source>
        <dbReference type="ARBA" id="ARBA00022737"/>
    </source>
</evidence>
<organism evidence="3">
    <name type="scientific">Megavirus baoshan</name>
    <dbReference type="NCBI Taxonomy" id="2496520"/>
    <lineage>
        <taxon>Viruses</taxon>
        <taxon>Varidnaviria</taxon>
        <taxon>Bamfordvirae</taxon>
        <taxon>Nucleocytoviricota</taxon>
        <taxon>Megaviricetes</taxon>
        <taxon>Imitervirales</taxon>
        <taxon>Mimiviridae</taxon>
        <taxon>Megamimivirinae</taxon>
        <taxon>Megavirus</taxon>
        <taxon>Megavirus baoshanense</taxon>
    </lineage>
</organism>
<proteinExistence type="predicted"/>
<dbReference type="EMBL" id="MH046811">
    <property type="protein sequence ID" value="AZL89791.1"/>
    <property type="molecule type" value="Genomic_DNA"/>
</dbReference>
<dbReference type="Pfam" id="PF00023">
    <property type="entry name" value="Ank"/>
    <property type="match status" value="1"/>
</dbReference>
<gene>
    <name evidence="3" type="ORF">Mb0950</name>
</gene>
<sequence>MQMYDYIDEHGYSPITYAISCGHFYIVTNLLKDGADVNFKDGFDSTPLITILVNYDKFSYYINDIITLLEYGADINILCEYEDIKYTAIDYALQIYSKDNYQIIKLLLLNGATINTLSFCKSMSLFLKYNYCNKIKIINLLLDHGLDYQIVYTIYKLDRNNYNFLTEQKKILDFLSDDEYDKINKTIQSIELSKHCKNIVNSNILAESNKIIFKPDGFMFKLLSIKYDLINDQALNSIKFRHLELFEYFGIYDIPSLIVKITECIKYI</sequence>
<reference evidence="3" key="1">
    <citation type="submission" date="2018-03" db="EMBL/GenBank/DDBJ databases">
        <title>Draft genome sequences of Megaviruse, new member of the family Mimiviridae isolated from water in Shanghai, China.</title>
        <authorList>
            <person name="Xia Y."/>
        </authorList>
    </citation>
    <scope>NUCLEOTIDE SEQUENCE</scope>
    <source>
        <strain evidence="3">SH</strain>
    </source>
</reference>
<dbReference type="InterPro" id="IPR036770">
    <property type="entry name" value="Ankyrin_rpt-contain_sf"/>
</dbReference>
<protein>
    <submittedName>
        <fullName evidence="3">Ankyrin repeat protein</fullName>
    </submittedName>
</protein>
<evidence type="ECO:0000313" key="3">
    <source>
        <dbReference type="EMBL" id="AZL89791.1"/>
    </source>
</evidence>
<dbReference type="SMART" id="SM00248">
    <property type="entry name" value="ANK"/>
    <property type="match status" value="3"/>
</dbReference>
<dbReference type="Gene3D" id="1.25.40.20">
    <property type="entry name" value="Ankyrin repeat-containing domain"/>
    <property type="match status" value="1"/>
</dbReference>
<evidence type="ECO:0000256" key="2">
    <source>
        <dbReference type="ARBA" id="ARBA00023043"/>
    </source>
</evidence>
<dbReference type="PROSITE" id="PS50088">
    <property type="entry name" value="ANK_REPEAT"/>
    <property type="match status" value="1"/>
</dbReference>
<dbReference type="PROSITE" id="PS50297">
    <property type="entry name" value="ANK_REP_REGION"/>
    <property type="match status" value="1"/>
</dbReference>
<dbReference type="SUPFAM" id="SSF48403">
    <property type="entry name" value="Ankyrin repeat"/>
    <property type="match status" value="1"/>
</dbReference>
<dbReference type="InterPro" id="IPR002110">
    <property type="entry name" value="Ankyrin_rpt"/>
</dbReference>
<name>A0A3S5HLF0_9VIRU</name>